<sequence>MNLKLPETSILIFGIYMITVPGLGLIVVPELLFDLFQLSYSKELWTSRMLGLVVLLLGVYYCLIGKHKISVLYPSTVFLRYIAALFIFGLWASKQVEMSIILFASVDALAATWTMWALKKSS</sequence>
<name>A0A915YKR2_9BACT</name>
<feature type="transmembrane region" description="Helical" evidence="1">
    <location>
        <begin position="45"/>
        <end position="64"/>
    </location>
</feature>
<accession>A0A915YKR2</accession>
<reference evidence="2" key="1">
    <citation type="submission" date="2022-09" db="EMBL/GenBank/DDBJ databases">
        <title>Aureispira anguillicida sp. nov., isolated from Leptocephalus of Japanese eel Anguilla japonica.</title>
        <authorList>
            <person name="Yuasa K."/>
            <person name="Mekata T."/>
            <person name="Ikunari K."/>
        </authorList>
    </citation>
    <scope>NUCLEOTIDE SEQUENCE</scope>
    <source>
        <strain evidence="2">EL160426</strain>
    </source>
</reference>
<keyword evidence="1" id="KW-0472">Membrane</keyword>
<organism evidence="2 3">
    <name type="scientific">Aureispira anguillae</name>
    <dbReference type="NCBI Taxonomy" id="2864201"/>
    <lineage>
        <taxon>Bacteria</taxon>
        <taxon>Pseudomonadati</taxon>
        <taxon>Bacteroidota</taxon>
        <taxon>Saprospiria</taxon>
        <taxon>Saprospirales</taxon>
        <taxon>Saprospiraceae</taxon>
        <taxon>Aureispira</taxon>
    </lineage>
</organism>
<keyword evidence="3" id="KW-1185">Reference proteome</keyword>
<dbReference type="Proteomes" id="UP001060919">
    <property type="component" value="Chromosome"/>
</dbReference>
<dbReference type="KEGG" id="aup:AsAng_0053640"/>
<evidence type="ECO:0000256" key="1">
    <source>
        <dbReference type="SAM" id="Phobius"/>
    </source>
</evidence>
<feature type="transmembrane region" description="Helical" evidence="1">
    <location>
        <begin position="98"/>
        <end position="118"/>
    </location>
</feature>
<keyword evidence="1" id="KW-0812">Transmembrane</keyword>
<dbReference type="RefSeq" id="WP_264789802.1">
    <property type="nucleotide sequence ID" value="NZ_AP026867.1"/>
</dbReference>
<gene>
    <name evidence="2" type="ORF">AsAng_0053640</name>
</gene>
<feature type="transmembrane region" description="Helical" evidence="1">
    <location>
        <begin position="12"/>
        <end position="33"/>
    </location>
</feature>
<keyword evidence="1" id="KW-1133">Transmembrane helix</keyword>
<dbReference type="AlphaFoldDB" id="A0A915YKR2"/>
<evidence type="ECO:0000313" key="2">
    <source>
        <dbReference type="EMBL" id="BDS14583.1"/>
    </source>
</evidence>
<proteinExistence type="predicted"/>
<evidence type="ECO:0000313" key="3">
    <source>
        <dbReference type="Proteomes" id="UP001060919"/>
    </source>
</evidence>
<dbReference type="EMBL" id="AP026867">
    <property type="protein sequence ID" value="BDS14583.1"/>
    <property type="molecule type" value="Genomic_DNA"/>
</dbReference>
<protein>
    <submittedName>
        <fullName evidence="2">Uncharacterized protein</fullName>
    </submittedName>
</protein>
<feature type="transmembrane region" description="Helical" evidence="1">
    <location>
        <begin position="71"/>
        <end position="92"/>
    </location>
</feature>